<dbReference type="SMART" id="SM00184">
    <property type="entry name" value="RING"/>
    <property type="match status" value="1"/>
</dbReference>
<evidence type="ECO:0000256" key="6">
    <source>
        <dbReference type="PROSITE-ProRule" id="PRU00023"/>
    </source>
</evidence>
<dbReference type="PROSITE" id="PS50089">
    <property type="entry name" value="ZF_RING_2"/>
    <property type="match status" value="1"/>
</dbReference>
<organism evidence="10 11">
    <name type="scientific">Chlamydomonas eustigma</name>
    <dbReference type="NCBI Taxonomy" id="1157962"/>
    <lineage>
        <taxon>Eukaryota</taxon>
        <taxon>Viridiplantae</taxon>
        <taxon>Chlorophyta</taxon>
        <taxon>core chlorophytes</taxon>
        <taxon>Chlorophyceae</taxon>
        <taxon>CS clade</taxon>
        <taxon>Chlamydomonadales</taxon>
        <taxon>Chlamydomonadaceae</taxon>
        <taxon>Chlamydomonas</taxon>
    </lineage>
</organism>
<feature type="compositionally biased region" description="Polar residues" evidence="8">
    <location>
        <begin position="466"/>
        <end position="488"/>
    </location>
</feature>
<evidence type="ECO:0000256" key="3">
    <source>
        <dbReference type="ARBA" id="ARBA00022771"/>
    </source>
</evidence>
<keyword evidence="1" id="KW-0479">Metal-binding</keyword>
<dbReference type="Gene3D" id="3.30.40.10">
    <property type="entry name" value="Zinc/RING finger domain, C3HC4 (zinc finger)"/>
    <property type="match status" value="1"/>
</dbReference>
<feature type="compositionally biased region" description="Polar residues" evidence="8">
    <location>
        <begin position="411"/>
        <end position="425"/>
    </location>
</feature>
<evidence type="ECO:0000256" key="5">
    <source>
        <dbReference type="ARBA" id="ARBA00023043"/>
    </source>
</evidence>
<keyword evidence="11" id="KW-1185">Reference proteome</keyword>
<dbReference type="PROSITE" id="PS50088">
    <property type="entry name" value="ANK_REPEAT"/>
    <property type="match status" value="2"/>
</dbReference>
<dbReference type="GO" id="GO:0008270">
    <property type="term" value="F:zinc ion binding"/>
    <property type="evidence" value="ECO:0007669"/>
    <property type="project" value="UniProtKB-KW"/>
</dbReference>
<dbReference type="PANTHER" id="PTHR24198:SF165">
    <property type="entry name" value="ANKYRIN REPEAT-CONTAINING PROTEIN-RELATED"/>
    <property type="match status" value="1"/>
</dbReference>
<evidence type="ECO:0000313" key="11">
    <source>
        <dbReference type="Proteomes" id="UP000232323"/>
    </source>
</evidence>
<reference evidence="10 11" key="1">
    <citation type="submission" date="2017-08" db="EMBL/GenBank/DDBJ databases">
        <title>Acidophilic green algal genome provides insights into adaptation to an acidic environment.</title>
        <authorList>
            <person name="Hirooka S."/>
            <person name="Hirose Y."/>
            <person name="Kanesaki Y."/>
            <person name="Higuchi S."/>
            <person name="Fujiwara T."/>
            <person name="Onuma R."/>
            <person name="Era A."/>
            <person name="Ohbayashi R."/>
            <person name="Uzuka A."/>
            <person name="Nozaki H."/>
            <person name="Yoshikawa H."/>
            <person name="Miyagishima S.Y."/>
        </authorList>
    </citation>
    <scope>NUCLEOTIDE SEQUENCE [LARGE SCALE GENOMIC DNA]</scope>
    <source>
        <strain evidence="10 11">NIES-2499</strain>
    </source>
</reference>
<sequence length="824" mass="88517">MGSGHSLEQGDVLAFRSGIETGNIQTVKSMLKSHPKIYTVSLDSEKGNCSMHTAVILKRHEVLATLLKYVKVKSSSQSSGSSLHRHASTALERGRSCDGATPLMLACEVGDEMSVRMLLEAGADPWARDLGFRRTCIHYAAAQGRVAVITLVLEHVRNAPITQSATHHQRRLFDAHTSECGVTPLMYAAWFDQPEAVMALVAEGADILRRTTHIGLVHESSFARLSDMSIALHFAAAAGSEHAAMTLISFYQSRRFQRINSEDIRSMIDGAGRTPFNVAMHFQQRGIILAMLNPLTSWEVFAERYARLRAPIPTVPLLRTLAAKAARLVLIEQVQTLLKEFELCKKSEAIMTGAGSTQFPQPSASISFLPTQQGGAEHDQLSREPKNDSRKGASLYRAHILGASAGETSDKPTPQQAGQLGSQTVEVGGGWSRHPISTIRGEQSSASGETSRDTSHRGVRRGLTSGGDSSVRGDTSVRSGNAFNTLASPQHLPRFSLRSSGSMRHSRDTPDAGPATQRIKAGQLGVGRRSALAKSVLSSTLESKEDSSTLAGPLGPDVFRRLSATLQQNQERLRRTLSKMPTGGPRQAMGSMFRSGKEEEEEEEVFGGLETSDAHTVPGSGLGYSGAGRYQEAVGSPAELRLQETLEAMAALAEGGSQQQLDDTLSACRLHRLVHGVGDPQDDPFRQIGTVLSRDPSMLLDSRTRSGELAASLAKSISASLEMLSLSGGGRRAAANSLQSELSDSARDVSGKEETRGLDATGMEDADVACGVCLDEGDLIQIKRCGHKICVDCASELVRVHPADVVPCPFCRGLILGFHMPVFV</sequence>
<dbReference type="InterPro" id="IPR013083">
    <property type="entry name" value="Znf_RING/FYVE/PHD"/>
</dbReference>
<keyword evidence="5 6" id="KW-0040">ANK repeat</keyword>
<keyword evidence="3 7" id="KW-0863">Zinc-finger</keyword>
<accession>A0A250X2X1</accession>
<dbReference type="InterPro" id="IPR002110">
    <property type="entry name" value="Ankyrin_rpt"/>
</dbReference>
<dbReference type="InterPro" id="IPR017907">
    <property type="entry name" value="Znf_RING_CS"/>
</dbReference>
<dbReference type="OrthoDB" id="194358at2759"/>
<evidence type="ECO:0000256" key="4">
    <source>
        <dbReference type="ARBA" id="ARBA00022833"/>
    </source>
</evidence>
<dbReference type="Pfam" id="PF12796">
    <property type="entry name" value="Ank_2"/>
    <property type="match status" value="1"/>
</dbReference>
<dbReference type="InterPro" id="IPR001841">
    <property type="entry name" value="Znf_RING"/>
</dbReference>
<feature type="region of interest" description="Disordered" evidence="8">
    <location>
        <begin position="405"/>
        <end position="529"/>
    </location>
</feature>
<feature type="compositionally biased region" description="Polar residues" evidence="8">
    <location>
        <begin position="354"/>
        <end position="374"/>
    </location>
</feature>
<feature type="repeat" description="ANK" evidence="6">
    <location>
        <begin position="98"/>
        <end position="130"/>
    </location>
</feature>
<protein>
    <recommendedName>
        <fullName evidence="9">RING-type domain-containing protein</fullName>
    </recommendedName>
</protein>
<feature type="repeat" description="ANK" evidence="6">
    <location>
        <begin position="180"/>
        <end position="212"/>
    </location>
</feature>
<dbReference type="SUPFAM" id="SSF48403">
    <property type="entry name" value="Ankyrin repeat"/>
    <property type="match status" value="1"/>
</dbReference>
<dbReference type="AlphaFoldDB" id="A0A250X2X1"/>
<feature type="compositionally biased region" description="Basic and acidic residues" evidence="8">
    <location>
        <begin position="744"/>
        <end position="757"/>
    </location>
</feature>
<evidence type="ECO:0000256" key="2">
    <source>
        <dbReference type="ARBA" id="ARBA00022737"/>
    </source>
</evidence>
<feature type="domain" description="RING-type" evidence="9">
    <location>
        <begin position="770"/>
        <end position="812"/>
    </location>
</feature>
<dbReference type="PROSITE" id="PS50297">
    <property type="entry name" value="ANK_REP_REGION"/>
    <property type="match status" value="1"/>
</dbReference>
<feature type="region of interest" description="Disordered" evidence="8">
    <location>
        <begin position="737"/>
        <end position="760"/>
    </location>
</feature>
<evidence type="ECO:0000313" key="10">
    <source>
        <dbReference type="EMBL" id="GAX77279.1"/>
    </source>
</evidence>
<evidence type="ECO:0000256" key="7">
    <source>
        <dbReference type="PROSITE-ProRule" id="PRU00175"/>
    </source>
</evidence>
<keyword evidence="4" id="KW-0862">Zinc</keyword>
<dbReference type="PANTHER" id="PTHR24198">
    <property type="entry name" value="ANKYRIN REPEAT AND PROTEIN KINASE DOMAIN-CONTAINING PROTEIN"/>
    <property type="match status" value="1"/>
</dbReference>
<dbReference type="EMBL" id="BEGY01000023">
    <property type="protein sequence ID" value="GAX77279.1"/>
    <property type="molecule type" value="Genomic_DNA"/>
</dbReference>
<dbReference type="SMART" id="SM00248">
    <property type="entry name" value="ANK"/>
    <property type="match status" value="4"/>
</dbReference>
<feature type="region of interest" description="Disordered" evidence="8">
    <location>
        <begin position="354"/>
        <end position="391"/>
    </location>
</feature>
<comment type="caution">
    <text evidence="10">The sequence shown here is derived from an EMBL/GenBank/DDBJ whole genome shotgun (WGS) entry which is preliminary data.</text>
</comment>
<dbReference type="Proteomes" id="UP000232323">
    <property type="component" value="Unassembled WGS sequence"/>
</dbReference>
<feature type="compositionally biased region" description="Polar residues" evidence="8">
    <location>
        <begin position="440"/>
        <end position="449"/>
    </location>
</feature>
<name>A0A250X2X1_9CHLO</name>
<evidence type="ECO:0000256" key="1">
    <source>
        <dbReference type="ARBA" id="ARBA00022723"/>
    </source>
</evidence>
<dbReference type="Gene3D" id="1.25.40.20">
    <property type="entry name" value="Ankyrin repeat-containing domain"/>
    <property type="match status" value="2"/>
</dbReference>
<dbReference type="SUPFAM" id="SSF57850">
    <property type="entry name" value="RING/U-box"/>
    <property type="match status" value="1"/>
</dbReference>
<dbReference type="PROSITE" id="PS00518">
    <property type="entry name" value="ZF_RING_1"/>
    <property type="match status" value="1"/>
</dbReference>
<keyword evidence="2" id="KW-0677">Repeat</keyword>
<evidence type="ECO:0000259" key="9">
    <source>
        <dbReference type="PROSITE" id="PS50089"/>
    </source>
</evidence>
<dbReference type="InterPro" id="IPR036770">
    <property type="entry name" value="Ankyrin_rpt-contain_sf"/>
</dbReference>
<gene>
    <name evidence="10" type="ORF">CEUSTIGMA_g4725.t1</name>
</gene>
<evidence type="ECO:0000256" key="8">
    <source>
        <dbReference type="SAM" id="MobiDB-lite"/>
    </source>
</evidence>
<feature type="compositionally biased region" description="Basic and acidic residues" evidence="8">
    <location>
        <begin position="376"/>
        <end position="391"/>
    </location>
</feature>
<proteinExistence type="predicted"/>